<evidence type="ECO:0000313" key="2">
    <source>
        <dbReference type="EMBL" id="TPX18574.1"/>
    </source>
</evidence>
<evidence type="ECO:0000256" key="1">
    <source>
        <dbReference type="SAM" id="SignalP"/>
    </source>
</evidence>
<comment type="caution">
    <text evidence="2">The sequence shown here is derived from an EMBL/GenBank/DDBJ whole genome shotgun (WGS) entry which is preliminary data.</text>
</comment>
<protein>
    <submittedName>
        <fullName evidence="2">Uncharacterized protein</fullName>
    </submittedName>
</protein>
<evidence type="ECO:0000313" key="3">
    <source>
        <dbReference type="Proteomes" id="UP000319257"/>
    </source>
</evidence>
<dbReference type="EMBL" id="SKBQ01000010">
    <property type="protein sequence ID" value="TPX18574.1"/>
    <property type="molecule type" value="Genomic_DNA"/>
</dbReference>
<dbReference type="Proteomes" id="UP000319257">
    <property type="component" value="Unassembled WGS sequence"/>
</dbReference>
<keyword evidence="1" id="KW-0732">Signal</keyword>
<sequence>MKPAALFVMAFATHTLAAPVADAAAGDVESRDYSNYGKYDDYGPDSYTNYGTYDKYKEDGVAPAPAAYADYGSYPDKYTSYDKYPDHYATYGTYKRFAAWVKNIFA</sequence>
<organism evidence="2 3">
    <name type="scientific">Thyridium curvatum</name>
    <dbReference type="NCBI Taxonomy" id="1093900"/>
    <lineage>
        <taxon>Eukaryota</taxon>
        <taxon>Fungi</taxon>
        <taxon>Dikarya</taxon>
        <taxon>Ascomycota</taxon>
        <taxon>Pezizomycotina</taxon>
        <taxon>Sordariomycetes</taxon>
        <taxon>Sordariomycetidae</taxon>
        <taxon>Thyridiales</taxon>
        <taxon>Thyridiaceae</taxon>
        <taxon>Thyridium</taxon>
    </lineage>
</organism>
<dbReference type="InParanoid" id="A0A507BII5"/>
<proteinExistence type="predicted"/>
<name>A0A507BII5_9PEZI</name>
<accession>A0A507BII5</accession>
<dbReference type="OrthoDB" id="5103997at2759"/>
<feature type="signal peptide" evidence="1">
    <location>
        <begin position="1"/>
        <end position="17"/>
    </location>
</feature>
<dbReference type="RefSeq" id="XP_031000285.1">
    <property type="nucleotide sequence ID" value="XM_031136620.1"/>
</dbReference>
<dbReference type="GeneID" id="41969878"/>
<keyword evidence="3" id="KW-1185">Reference proteome</keyword>
<reference evidence="2 3" key="1">
    <citation type="submission" date="2019-06" db="EMBL/GenBank/DDBJ databases">
        <title>Draft genome sequence of the filamentous fungus Phialemoniopsis curvata isolated from diesel fuel.</title>
        <authorList>
            <person name="Varaljay V.A."/>
            <person name="Lyon W.J."/>
            <person name="Crouch A.L."/>
            <person name="Drake C.E."/>
            <person name="Hollomon J.M."/>
            <person name="Nadeau L.J."/>
            <person name="Nunn H.S."/>
            <person name="Stevenson B.S."/>
            <person name="Bojanowski C.L."/>
            <person name="Crookes-Goodson W.J."/>
        </authorList>
    </citation>
    <scope>NUCLEOTIDE SEQUENCE [LARGE SCALE GENOMIC DNA]</scope>
    <source>
        <strain evidence="2 3">D216</strain>
    </source>
</reference>
<gene>
    <name evidence="2" type="ORF">E0L32_002431</name>
</gene>
<feature type="chain" id="PRO_5021322773" evidence="1">
    <location>
        <begin position="18"/>
        <end position="106"/>
    </location>
</feature>
<dbReference type="AlphaFoldDB" id="A0A507BII5"/>